<organism evidence="1 2">
    <name type="scientific">Tritrichomonas musculus</name>
    <dbReference type="NCBI Taxonomy" id="1915356"/>
    <lineage>
        <taxon>Eukaryota</taxon>
        <taxon>Metamonada</taxon>
        <taxon>Parabasalia</taxon>
        <taxon>Tritrichomonadida</taxon>
        <taxon>Tritrichomonadidae</taxon>
        <taxon>Tritrichomonas</taxon>
    </lineage>
</organism>
<keyword evidence="2" id="KW-1185">Reference proteome</keyword>
<accession>A0ABR2KY98</accession>
<comment type="caution">
    <text evidence="1">The sequence shown here is derived from an EMBL/GenBank/DDBJ whole genome shotgun (WGS) entry which is preliminary data.</text>
</comment>
<reference evidence="1 2" key="1">
    <citation type="submission" date="2024-04" db="EMBL/GenBank/DDBJ databases">
        <title>Tritrichomonas musculus Genome.</title>
        <authorList>
            <person name="Alves-Ferreira E."/>
            <person name="Grigg M."/>
            <person name="Lorenzi H."/>
            <person name="Galac M."/>
        </authorList>
    </citation>
    <scope>NUCLEOTIDE SEQUENCE [LARGE SCALE GENOMIC DNA]</scope>
    <source>
        <strain evidence="1 2">EAF2021</strain>
    </source>
</reference>
<evidence type="ECO:0000313" key="1">
    <source>
        <dbReference type="EMBL" id="KAK8896064.1"/>
    </source>
</evidence>
<sequence length="193" mass="21334">MDQQVMQIKMQALQLQNEAKKILKECVKERTLAKNDLKRGNRATATLHAQNAVRYEQQAKQILQNAAALNGYASDMQQAQTQAKMSQTMDQAAKEMQKNAKQTNLNQLSANRTKMDGLKQNMGAAHNLLTQGDGDMDLQANADDLLSNLEDEVTFDAMSAQPAIPQGQPIQNMPNLQTHQAYPTIPGQPMPST</sequence>
<evidence type="ECO:0008006" key="3">
    <source>
        <dbReference type="Google" id="ProtNLM"/>
    </source>
</evidence>
<proteinExistence type="predicted"/>
<name>A0ABR2KY98_9EUKA</name>
<dbReference type="Pfam" id="PF03357">
    <property type="entry name" value="Snf7"/>
    <property type="match status" value="1"/>
</dbReference>
<dbReference type="EMBL" id="JAPFFF010000002">
    <property type="protein sequence ID" value="KAK8896064.1"/>
    <property type="molecule type" value="Genomic_DNA"/>
</dbReference>
<dbReference type="Gene3D" id="6.10.140.1230">
    <property type="match status" value="1"/>
</dbReference>
<evidence type="ECO:0000313" key="2">
    <source>
        <dbReference type="Proteomes" id="UP001470230"/>
    </source>
</evidence>
<gene>
    <name evidence="1" type="ORF">M9Y10_013954</name>
</gene>
<protein>
    <recommendedName>
        <fullName evidence="3">Charged multivesicular body protein 1a</fullName>
    </recommendedName>
</protein>
<dbReference type="Proteomes" id="UP001470230">
    <property type="component" value="Unassembled WGS sequence"/>
</dbReference>
<dbReference type="PANTHER" id="PTHR10476">
    <property type="entry name" value="CHARGED MULTIVESICULAR BODY PROTEIN"/>
    <property type="match status" value="1"/>
</dbReference>
<dbReference type="InterPro" id="IPR005024">
    <property type="entry name" value="Snf7_fam"/>
</dbReference>